<dbReference type="PANTHER" id="PTHR34512">
    <property type="entry name" value="CELL SURFACE PROTEIN"/>
    <property type="match status" value="1"/>
</dbReference>
<name>A0A4R6JXR2_9ACTN</name>
<sequence length="470" mass="49748">MPTDLDDIFASVNREADLIPLSTAAQARARGRRRTRNGLLAAAAAVCVVLAGVGVAANPDRRADKKTVAPTPSPSVSTAVAVGPLPQVGRPIAFGRTVNETHPVIVKSRVYTAWKAGTEISVVAADLRTGDVVWRVDGFEAGADLGASVTATDDAVLVSAGGIQTWVLDPADGNRMWEFTSSDLGEWMIHERAFVQRNDATGRVDAYDLRTGRKLWSISPSSDKVDRIIGMRLVGQELLRTALTDDRLVTVRRSGQVQVRDIVSGVVLRTTTPTSPPSGGNTLIAYDGKLFDGGAGCCDTDPYRVVVTDLSTGASKKIFRGELGHTTGSMDVCGPWVCLIDQESSTKSWVKAVDAARGGTIWSVSGPVDGTSLTANGTDMLVGGDGVTRLIDGNGREVFRTPEGEVEWLDGGYLVVMPPTTGGTVSVVNTAYGTVSRLGTLPSRTATCAHSPDRLVCPTPTSLRIYQLKR</sequence>
<evidence type="ECO:0000313" key="4">
    <source>
        <dbReference type="Proteomes" id="UP000294901"/>
    </source>
</evidence>
<keyword evidence="4" id="KW-1185">Reference proteome</keyword>
<feature type="transmembrane region" description="Helical" evidence="1">
    <location>
        <begin position="38"/>
        <end position="57"/>
    </location>
</feature>
<organism evidence="3 4">
    <name type="scientific">Paractinoplanes brasiliensis</name>
    <dbReference type="NCBI Taxonomy" id="52695"/>
    <lineage>
        <taxon>Bacteria</taxon>
        <taxon>Bacillati</taxon>
        <taxon>Actinomycetota</taxon>
        <taxon>Actinomycetes</taxon>
        <taxon>Micromonosporales</taxon>
        <taxon>Micromonosporaceae</taxon>
        <taxon>Paractinoplanes</taxon>
    </lineage>
</organism>
<protein>
    <submittedName>
        <fullName evidence="3">Outer membrane protein assembly factor BamB</fullName>
    </submittedName>
</protein>
<dbReference type="RefSeq" id="WP_133874831.1">
    <property type="nucleotide sequence ID" value="NZ_BOMD01000008.1"/>
</dbReference>
<dbReference type="InterPro" id="IPR015943">
    <property type="entry name" value="WD40/YVTN_repeat-like_dom_sf"/>
</dbReference>
<feature type="domain" description="Pyrrolo-quinoline quinone repeat" evidence="2">
    <location>
        <begin position="121"/>
        <end position="277"/>
    </location>
</feature>
<dbReference type="OrthoDB" id="3290771at2"/>
<reference evidence="3 4" key="1">
    <citation type="submission" date="2019-03" db="EMBL/GenBank/DDBJ databases">
        <title>Sequencing the genomes of 1000 actinobacteria strains.</title>
        <authorList>
            <person name="Klenk H.-P."/>
        </authorList>
    </citation>
    <scope>NUCLEOTIDE SEQUENCE [LARGE SCALE GENOMIC DNA]</scope>
    <source>
        <strain evidence="3 4">DSM 43805</strain>
    </source>
</reference>
<keyword evidence="1" id="KW-0472">Membrane</keyword>
<keyword evidence="1" id="KW-0812">Transmembrane</keyword>
<dbReference type="Gene3D" id="2.130.10.10">
    <property type="entry name" value="YVTN repeat-like/Quinoprotein amine dehydrogenase"/>
    <property type="match status" value="2"/>
</dbReference>
<comment type="caution">
    <text evidence="3">The sequence shown here is derived from an EMBL/GenBank/DDBJ whole genome shotgun (WGS) entry which is preliminary data.</text>
</comment>
<dbReference type="PANTHER" id="PTHR34512:SF30">
    <property type="entry name" value="OUTER MEMBRANE PROTEIN ASSEMBLY FACTOR BAMB"/>
    <property type="match status" value="1"/>
</dbReference>
<dbReference type="Pfam" id="PF13360">
    <property type="entry name" value="PQQ_2"/>
    <property type="match status" value="1"/>
</dbReference>
<dbReference type="InterPro" id="IPR002372">
    <property type="entry name" value="PQQ_rpt_dom"/>
</dbReference>
<dbReference type="EMBL" id="SNWR01000001">
    <property type="protein sequence ID" value="TDO40692.1"/>
    <property type="molecule type" value="Genomic_DNA"/>
</dbReference>
<evidence type="ECO:0000259" key="2">
    <source>
        <dbReference type="Pfam" id="PF13360"/>
    </source>
</evidence>
<evidence type="ECO:0000313" key="3">
    <source>
        <dbReference type="EMBL" id="TDO40692.1"/>
    </source>
</evidence>
<accession>A0A4R6JXR2</accession>
<dbReference type="AlphaFoldDB" id="A0A4R6JXR2"/>
<dbReference type="SUPFAM" id="SSF50998">
    <property type="entry name" value="Quinoprotein alcohol dehydrogenase-like"/>
    <property type="match status" value="1"/>
</dbReference>
<evidence type="ECO:0000256" key="1">
    <source>
        <dbReference type="SAM" id="Phobius"/>
    </source>
</evidence>
<dbReference type="InterPro" id="IPR011047">
    <property type="entry name" value="Quinoprotein_ADH-like_sf"/>
</dbReference>
<dbReference type="Proteomes" id="UP000294901">
    <property type="component" value="Unassembled WGS sequence"/>
</dbReference>
<gene>
    <name evidence="3" type="ORF">C8E87_4411</name>
</gene>
<keyword evidence="1" id="KW-1133">Transmembrane helix</keyword>
<proteinExistence type="predicted"/>